<gene>
    <name evidence="5" type="ORF">SAMN04489860_2183</name>
</gene>
<dbReference type="OrthoDB" id="186919at2"/>
<feature type="compositionally biased region" description="Gly residues" evidence="2">
    <location>
        <begin position="317"/>
        <end position="326"/>
    </location>
</feature>
<keyword evidence="3" id="KW-0812">Transmembrane</keyword>
<sequence length="353" mass="35986">MLRRLPLYGRTMTMRTSRTTRRGGLVVALATGAVLALAGCTSGASDSADSSSTEMGVEDSAAADVGEVADGDRAALPSSDAVSQDREVVTSGWVSLVADDPAETVGEIATMAETAGGWVESRSQTARTDEIEPSATITIRLPADRVSDTVTALEGAGDVVDVSVDSVDVTATGQDLDARIRALSASVDRLTELIDTAESTSELIEAESELTTRQAELDSLSAQRDQLTEQVAMSTLTVSVSSAPGPTELAPGGFAGGVRAGWSALVSTVDVLIVAIGAALPWILPAALAYLLVRALRRRRAGGSAPGGTDANDPAAPGGGGPGTGHAGDHDDEPRPGRDESTSRSVQMSGTGR</sequence>
<dbReference type="EMBL" id="LT629776">
    <property type="protein sequence ID" value="SDS71216.1"/>
    <property type="molecule type" value="Genomic_DNA"/>
</dbReference>
<dbReference type="STRING" id="545619.SAMN04489860_2183"/>
<feature type="compositionally biased region" description="Low complexity" evidence="2">
    <location>
        <begin position="307"/>
        <end position="316"/>
    </location>
</feature>
<dbReference type="Proteomes" id="UP000185663">
    <property type="component" value="Chromosome I"/>
</dbReference>
<feature type="transmembrane region" description="Helical" evidence="3">
    <location>
        <begin position="271"/>
        <end position="293"/>
    </location>
</feature>
<evidence type="ECO:0000256" key="3">
    <source>
        <dbReference type="SAM" id="Phobius"/>
    </source>
</evidence>
<dbReference type="InterPro" id="IPR025645">
    <property type="entry name" value="DUF4349"/>
</dbReference>
<feature type="region of interest" description="Disordered" evidence="2">
    <location>
        <begin position="301"/>
        <end position="353"/>
    </location>
</feature>
<reference evidence="5 6" key="1">
    <citation type="submission" date="2016-10" db="EMBL/GenBank/DDBJ databases">
        <authorList>
            <person name="de Groot N.N."/>
        </authorList>
    </citation>
    <scope>NUCLEOTIDE SEQUENCE [LARGE SCALE GENOMIC DNA]</scope>
    <source>
        <strain evidence="5 6">DSM 22126</strain>
    </source>
</reference>
<dbReference type="AlphaFoldDB" id="A0A1H1UGA2"/>
<keyword evidence="6" id="KW-1185">Reference proteome</keyword>
<protein>
    <recommendedName>
        <fullName evidence="4">DUF4349 domain-containing protein</fullName>
    </recommendedName>
</protein>
<evidence type="ECO:0000313" key="5">
    <source>
        <dbReference type="EMBL" id="SDS71216.1"/>
    </source>
</evidence>
<feature type="coiled-coil region" evidence="1">
    <location>
        <begin position="180"/>
        <end position="230"/>
    </location>
</feature>
<evidence type="ECO:0000256" key="2">
    <source>
        <dbReference type="SAM" id="MobiDB-lite"/>
    </source>
</evidence>
<feature type="compositionally biased region" description="Polar residues" evidence="2">
    <location>
        <begin position="343"/>
        <end position="353"/>
    </location>
</feature>
<feature type="domain" description="DUF4349" evidence="4">
    <location>
        <begin position="86"/>
        <end position="294"/>
    </location>
</feature>
<organism evidence="5 6">
    <name type="scientific">Paraoerskovia marina</name>
    <dbReference type="NCBI Taxonomy" id="545619"/>
    <lineage>
        <taxon>Bacteria</taxon>
        <taxon>Bacillati</taxon>
        <taxon>Actinomycetota</taxon>
        <taxon>Actinomycetes</taxon>
        <taxon>Micrococcales</taxon>
        <taxon>Cellulomonadaceae</taxon>
        <taxon>Paraoerskovia</taxon>
    </lineage>
</organism>
<proteinExistence type="predicted"/>
<accession>A0A1H1UGA2</accession>
<name>A0A1H1UGA2_9CELL</name>
<feature type="compositionally biased region" description="Basic and acidic residues" evidence="2">
    <location>
        <begin position="327"/>
        <end position="342"/>
    </location>
</feature>
<dbReference type="Pfam" id="PF14257">
    <property type="entry name" value="DUF4349"/>
    <property type="match status" value="1"/>
</dbReference>
<keyword evidence="3" id="KW-1133">Transmembrane helix</keyword>
<keyword evidence="3" id="KW-0472">Membrane</keyword>
<keyword evidence="1" id="KW-0175">Coiled coil</keyword>
<dbReference type="eggNOG" id="COG3206">
    <property type="taxonomic scope" value="Bacteria"/>
</dbReference>
<evidence type="ECO:0000259" key="4">
    <source>
        <dbReference type="Pfam" id="PF14257"/>
    </source>
</evidence>
<evidence type="ECO:0000256" key="1">
    <source>
        <dbReference type="SAM" id="Coils"/>
    </source>
</evidence>
<evidence type="ECO:0000313" key="6">
    <source>
        <dbReference type="Proteomes" id="UP000185663"/>
    </source>
</evidence>